<dbReference type="Pfam" id="PF00072">
    <property type="entry name" value="Response_reg"/>
    <property type="match status" value="1"/>
</dbReference>
<gene>
    <name evidence="4" type="ORF">C3Y92_16000</name>
</gene>
<sequence>MPFAKALGLPPGQAVRVLVIDDEAMLRRTLADYLEDMGCRTALAANGAEGLEVLERFAPDVVLVDLNMPVMDGYGFIERIRASAPELPLIVVSGVGTVDKAVEAIRLGAWDYITKPVSRFAVVEHALSRVLERARLLRENRNYQHNLEALVDARTAELRDTRRQILYSLGKAAEYRDNETGHHVIRVGEMCAALGRCLGLDPARVEMLREAAPLHDIGKIGVPDHILLKPGPLTPEEWVVMQRHCEYGCMILSQPLAEGQPEAMVCTTADPMAALGAKQQLMPLAQTIALSHHERWDGTGYPKGLLGESIALEARIVSVVDVYDAVGNHRPYKAAFPEDACQRIIRQGAGTAFDPAVVEAFFAELKTILYYKDRWRDVLAHGPANF</sequence>
<dbReference type="InterPro" id="IPR037522">
    <property type="entry name" value="HD_GYP_dom"/>
</dbReference>
<evidence type="ECO:0000313" key="5">
    <source>
        <dbReference type="Proteomes" id="UP000293296"/>
    </source>
</evidence>
<dbReference type="SUPFAM" id="SSF52172">
    <property type="entry name" value="CheY-like"/>
    <property type="match status" value="1"/>
</dbReference>
<proteinExistence type="predicted"/>
<feature type="domain" description="HD-GYP" evidence="3">
    <location>
        <begin position="158"/>
        <end position="377"/>
    </location>
</feature>
<name>A0A4P6HR16_9BACT</name>
<protein>
    <submittedName>
        <fullName evidence="4">Two-component system response regulator</fullName>
    </submittedName>
</protein>
<evidence type="ECO:0000259" key="3">
    <source>
        <dbReference type="PROSITE" id="PS51832"/>
    </source>
</evidence>
<keyword evidence="5" id="KW-1185">Reference proteome</keyword>
<reference evidence="4 5" key="1">
    <citation type="submission" date="2018-02" db="EMBL/GenBank/DDBJ databases">
        <title>Genome sequence of Desulfovibrio carbinolicus DSM 3852.</title>
        <authorList>
            <person name="Wilbanks E."/>
            <person name="Skennerton C.T."/>
            <person name="Orphan V.J."/>
        </authorList>
    </citation>
    <scope>NUCLEOTIDE SEQUENCE [LARGE SCALE GENOMIC DNA]</scope>
    <source>
        <strain evidence="4 5">DSM 3852</strain>
    </source>
</reference>
<dbReference type="PROSITE" id="PS51832">
    <property type="entry name" value="HD_GYP"/>
    <property type="match status" value="1"/>
</dbReference>
<feature type="modified residue" description="4-aspartylphosphate" evidence="1">
    <location>
        <position position="65"/>
    </location>
</feature>
<organism evidence="4 5">
    <name type="scientific">Solidesulfovibrio carbinolicus</name>
    <dbReference type="NCBI Taxonomy" id="296842"/>
    <lineage>
        <taxon>Bacteria</taxon>
        <taxon>Pseudomonadati</taxon>
        <taxon>Thermodesulfobacteriota</taxon>
        <taxon>Desulfovibrionia</taxon>
        <taxon>Desulfovibrionales</taxon>
        <taxon>Desulfovibrionaceae</taxon>
        <taxon>Solidesulfovibrio</taxon>
    </lineage>
</organism>
<dbReference type="Gene3D" id="1.10.3210.10">
    <property type="entry name" value="Hypothetical protein af1432"/>
    <property type="match status" value="1"/>
</dbReference>
<dbReference type="Gene3D" id="3.40.50.2300">
    <property type="match status" value="1"/>
</dbReference>
<evidence type="ECO:0000259" key="2">
    <source>
        <dbReference type="PROSITE" id="PS50110"/>
    </source>
</evidence>
<evidence type="ECO:0000256" key="1">
    <source>
        <dbReference type="PROSITE-ProRule" id="PRU00169"/>
    </source>
</evidence>
<dbReference type="OrthoDB" id="9769359at2"/>
<keyword evidence="1" id="KW-0597">Phosphoprotein</keyword>
<dbReference type="InterPro" id="IPR003607">
    <property type="entry name" value="HD/PDEase_dom"/>
</dbReference>
<dbReference type="SMART" id="SM00448">
    <property type="entry name" value="REC"/>
    <property type="match status" value="1"/>
</dbReference>
<dbReference type="Proteomes" id="UP000293296">
    <property type="component" value="Chromosome"/>
</dbReference>
<dbReference type="KEGG" id="dcb:C3Y92_16000"/>
<dbReference type="GO" id="GO:0000160">
    <property type="term" value="P:phosphorelay signal transduction system"/>
    <property type="evidence" value="ECO:0007669"/>
    <property type="project" value="InterPro"/>
</dbReference>
<evidence type="ECO:0000313" key="4">
    <source>
        <dbReference type="EMBL" id="QAZ68650.1"/>
    </source>
</evidence>
<dbReference type="CDD" id="cd00077">
    <property type="entry name" value="HDc"/>
    <property type="match status" value="1"/>
</dbReference>
<dbReference type="EMBL" id="CP026538">
    <property type="protein sequence ID" value="QAZ68650.1"/>
    <property type="molecule type" value="Genomic_DNA"/>
</dbReference>
<dbReference type="SUPFAM" id="SSF109604">
    <property type="entry name" value="HD-domain/PDEase-like"/>
    <property type="match status" value="1"/>
</dbReference>
<dbReference type="AlphaFoldDB" id="A0A4P6HR16"/>
<dbReference type="Pfam" id="PF13487">
    <property type="entry name" value="HD_5"/>
    <property type="match status" value="2"/>
</dbReference>
<dbReference type="Gene3D" id="1.20.5.390">
    <property type="entry name" value="L1 transposable element, trimerization domain"/>
    <property type="match status" value="1"/>
</dbReference>
<dbReference type="PANTHER" id="PTHR45228">
    <property type="entry name" value="CYCLIC DI-GMP PHOSPHODIESTERASE TM_0186-RELATED"/>
    <property type="match status" value="1"/>
</dbReference>
<feature type="domain" description="Response regulatory" evidence="2">
    <location>
        <begin position="16"/>
        <end position="130"/>
    </location>
</feature>
<dbReference type="InterPro" id="IPR001789">
    <property type="entry name" value="Sig_transdc_resp-reg_receiver"/>
</dbReference>
<dbReference type="SMART" id="SM00471">
    <property type="entry name" value="HDc"/>
    <property type="match status" value="1"/>
</dbReference>
<dbReference type="PROSITE" id="PS50110">
    <property type="entry name" value="RESPONSE_REGULATORY"/>
    <property type="match status" value="1"/>
</dbReference>
<accession>A0A4P6HR16</accession>
<dbReference type="InterPro" id="IPR011006">
    <property type="entry name" value="CheY-like_superfamily"/>
</dbReference>
<dbReference type="InterPro" id="IPR052020">
    <property type="entry name" value="Cyclic_di-GMP/3'3'-cGAMP_PDE"/>
</dbReference>